<protein>
    <recommendedName>
        <fullName evidence="7 8">Triosephosphate isomerase</fullName>
        <shortName evidence="7">TIM</shortName>
        <shortName evidence="7">TPI</shortName>
        <ecNumber evidence="7 8">5.3.1.1</ecNumber>
    </recommendedName>
    <alternativeName>
        <fullName evidence="7">Triose-phosphate isomerase</fullName>
    </alternativeName>
</protein>
<dbReference type="InterPro" id="IPR000652">
    <property type="entry name" value="Triosephosphate_isomerase"/>
</dbReference>
<dbReference type="GO" id="GO:0046166">
    <property type="term" value="P:glyceraldehyde-3-phosphate biosynthetic process"/>
    <property type="evidence" value="ECO:0007669"/>
    <property type="project" value="TreeGrafter"/>
</dbReference>
<reference evidence="9 10" key="1">
    <citation type="submission" date="2019-02" db="EMBL/GenBank/DDBJ databases">
        <title>Deep-cultivation of Planctomycetes and their phenomic and genomic characterization uncovers novel biology.</title>
        <authorList>
            <person name="Wiegand S."/>
            <person name="Jogler M."/>
            <person name="Boedeker C."/>
            <person name="Pinto D."/>
            <person name="Vollmers J."/>
            <person name="Rivas-Marin E."/>
            <person name="Kohn T."/>
            <person name="Peeters S.H."/>
            <person name="Heuer A."/>
            <person name="Rast P."/>
            <person name="Oberbeckmann S."/>
            <person name="Bunk B."/>
            <person name="Jeske O."/>
            <person name="Meyerdierks A."/>
            <person name="Storesund J.E."/>
            <person name="Kallscheuer N."/>
            <person name="Luecker S."/>
            <person name="Lage O.M."/>
            <person name="Pohl T."/>
            <person name="Merkel B.J."/>
            <person name="Hornburger P."/>
            <person name="Mueller R.-W."/>
            <person name="Bruemmer F."/>
            <person name="Labrenz M."/>
            <person name="Spormann A.M."/>
            <person name="Op den Camp H."/>
            <person name="Overmann J."/>
            <person name="Amann R."/>
            <person name="Jetten M.S.M."/>
            <person name="Mascher T."/>
            <person name="Medema M.H."/>
            <person name="Devos D.P."/>
            <person name="Kaster A.-K."/>
            <person name="Ovreas L."/>
            <person name="Rohde M."/>
            <person name="Galperin M.Y."/>
            <person name="Jogler C."/>
        </authorList>
    </citation>
    <scope>NUCLEOTIDE SEQUENCE [LARGE SCALE GENOMIC DNA]</scope>
    <source>
        <strain evidence="9 10">Q31a</strain>
    </source>
</reference>
<dbReference type="CDD" id="cd00311">
    <property type="entry name" value="TIM"/>
    <property type="match status" value="1"/>
</dbReference>
<keyword evidence="5 7" id="KW-0324">Glycolysis</keyword>
<dbReference type="KEGG" id="ahel:Q31a_09580"/>
<comment type="caution">
    <text evidence="7">Lacks conserved residue(s) required for the propagation of feature annotation.</text>
</comment>
<dbReference type="GO" id="GO:0004807">
    <property type="term" value="F:triose-phosphate isomerase activity"/>
    <property type="evidence" value="ECO:0007669"/>
    <property type="project" value="UniProtKB-UniRule"/>
</dbReference>
<dbReference type="NCBIfam" id="TIGR00419">
    <property type="entry name" value="tim"/>
    <property type="match status" value="1"/>
</dbReference>
<feature type="binding site" evidence="7">
    <location>
        <position position="202"/>
    </location>
    <ligand>
        <name>substrate</name>
    </ligand>
</feature>
<feature type="active site" description="Electrophile" evidence="7">
    <location>
        <position position="84"/>
    </location>
</feature>
<evidence type="ECO:0000313" key="9">
    <source>
        <dbReference type="EMBL" id="QDV22672.1"/>
    </source>
</evidence>
<dbReference type="PANTHER" id="PTHR21139:SF42">
    <property type="entry name" value="TRIOSEPHOSPHATE ISOMERASE"/>
    <property type="match status" value="1"/>
</dbReference>
<dbReference type="UniPathway" id="UPA00138"/>
<comment type="pathway">
    <text evidence="1 7 8">Carbohydrate degradation; glycolysis; D-glyceraldehyde 3-phosphate from glycerone phosphate: step 1/1.</text>
</comment>
<dbReference type="UniPathway" id="UPA00109">
    <property type="reaction ID" value="UER00189"/>
</dbReference>
<name>A0A518G268_9BACT</name>
<comment type="function">
    <text evidence="7">Involved in the gluconeogenesis. Catalyzes stereospecifically the conversion of dihydroxyacetone phosphate (DHAP) to D-glyceraldehyde-3-phosphate (G3P).</text>
</comment>
<dbReference type="GO" id="GO:0006096">
    <property type="term" value="P:glycolytic process"/>
    <property type="evidence" value="ECO:0007669"/>
    <property type="project" value="UniProtKB-UniRule"/>
</dbReference>
<keyword evidence="6 7" id="KW-0413">Isomerase</keyword>
<gene>
    <name evidence="7" type="primary">tpiA</name>
    <name evidence="9" type="ORF">Q31a_09580</name>
</gene>
<dbReference type="GO" id="GO:0006094">
    <property type="term" value="P:gluconeogenesis"/>
    <property type="evidence" value="ECO:0007669"/>
    <property type="project" value="UniProtKB-UniRule"/>
</dbReference>
<proteinExistence type="inferred from homology"/>
<feature type="binding site" evidence="7">
    <location>
        <position position="162"/>
    </location>
    <ligand>
        <name>substrate</name>
    </ligand>
</feature>
<dbReference type="PROSITE" id="PS51440">
    <property type="entry name" value="TIM_2"/>
    <property type="match status" value="1"/>
</dbReference>
<dbReference type="EMBL" id="CP036298">
    <property type="protein sequence ID" value="QDV22672.1"/>
    <property type="molecule type" value="Genomic_DNA"/>
</dbReference>
<evidence type="ECO:0000256" key="1">
    <source>
        <dbReference type="ARBA" id="ARBA00004680"/>
    </source>
</evidence>
<organism evidence="9 10">
    <name type="scientific">Aureliella helgolandensis</name>
    <dbReference type="NCBI Taxonomy" id="2527968"/>
    <lineage>
        <taxon>Bacteria</taxon>
        <taxon>Pseudomonadati</taxon>
        <taxon>Planctomycetota</taxon>
        <taxon>Planctomycetia</taxon>
        <taxon>Pirellulales</taxon>
        <taxon>Pirellulaceae</taxon>
        <taxon>Aureliella</taxon>
    </lineage>
</organism>
<sequence>MNLSRDTSIALVHGLLDLLPTGDQVDVAVCPPAVYLHDVGAALRGSHLMLGAQNMHHAAEGAFTGETSGAMLTDLGCRCVILGHSERRQLFGETDACVNTKLLAAISHQLIPIVCVGETLEEREGGTTEQVIATQIRGSLAGLTAEQASTLVIAYEPVWAIGTGKTASPAQAEAVHAQIRTLLNELFGSSVGETLRIQYGGSVKPDNAAELLSQPNIDGALVGGAALKAESFAAIVKAAT</sequence>
<evidence type="ECO:0000256" key="5">
    <source>
        <dbReference type="ARBA" id="ARBA00023152"/>
    </source>
</evidence>
<dbReference type="GO" id="GO:0019563">
    <property type="term" value="P:glycerol catabolic process"/>
    <property type="evidence" value="ECO:0007669"/>
    <property type="project" value="TreeGrafter"/>
</dbReference>
<feature type="active site" description="Proton acceptor" evidence="7">
    <location>
        <position position="156"/>
    </location>
</feature>
<evidence type="ECO:0000256" key="6">
    <source>
        <dbReference type="ARBA" id="ARBA00023235"/>
    </source>
</evidence>
<dbReference type="InterPro" id="IPR020861">
    <property type="entry name" value="Triosephosphate_isomerase_AS"/>
</dbReference>
<dbReference type="EC" id="5.3.1.1" evidence="7 8"/>
<comment type="subunit">
    <text evidence="7 8">Homodimer.</text>
</comment>
<dbReference type="GO" id="GO:0005829">
    <property type="term" value="C:cytosol"/>
    <property type="evidence" value="ECO:0007669"/>
    <property type="project" value="TreeGrafter"/>
</dbReference>
<evidence type="ECO:0000256" key="7">
    <source>
        <dbReference type="HAMAP-Rule" id="MF_00147"/>
    </source>
</evidence>
<feature type="binding site" evidence="7">
    <location>
        <begin position="223"/>
        <end position="224"/>
    </location>
    <ligand>
        <name>substrate</name>
    </ligand>
</feature>
<keyword evidence="4 7" id="KW-0963">Cytoplasm</keyword>
<dbReference type="PROSITE" id="PS00171">
    <property type="entry name" value="TIM_1"/>
    <property type="match status" value="1"/>
</dbReference>
<dbReference type="AlphaFoldDB" id="A0A518G268"/>
<dbReference type="Pfam" id="PF00121">
    <property type="entry name" value="TIM"/>
    <property type="match status" value="1"/>
</dbReference>
<keyword evidence="10" id="KW-1185">Reference proteome</keyword>
<dbReference type="SUPFAM" id="SSF51351">
    <property type="entry name" value="Triosephosphate isomerase (TIM)"/>
    <property type="match status" value="1"/>
</dbReference>
<evidence type="ECO:0000313" key="10">
    <source>
        <dbReference type="Proteomes" id="UP000318017"/>
    </source>
</evidence>
<dbReference type="PANTHER" id="PTHR21139">
    <property type="entry name" value="TRIOSEPHOSPHATE ISOMERASE"/>
    <property type="match status" value="1"/>
</dbReference>
<dbReference type="InterPro" id="IPR022896">
    <property type="entry name" value="TrioseP_Isoase_bac/euk"/>
</dbReference>
<accession>A0A518G268</accession>
<keyword evidence="3 7" id="KW-0312">Gluconeogenesis</keyword>
<dbReference type="HAMAP" id="MF_00147_B">
    <property type="entry name" value="TIM_B"/>
    <property type="match status" value="1"/>
</dbReference>
<evidence type="ECO:0000256" key="3">
    <source>
        <dbReference type="ARBA" id="ARBA00022432"/>
    </source>
</evidence>
<dbReference type="Proteomes" id="UP000318017">
    <property type="component" value="Chromosome"/>
</dbReference>
<evidence type="ECO:0000256" key="8">
    <source>
        <dbReference type="RuleBase" id="RU363013"/>
    </source>
</evidence>
<comment type="similarity">
    <text evidence="2 7 8">Belongs to the triosephosphate isomerase family.</text>
</comment>
<comment type="subcellular location">
    <subcellularLocation>
        <location evidence="7 8">Cytoplasm</location>
    </subcellularLocation>
</comment>
<dbReference type="InterPro" id="IPR035990">
    <property type="entry name" value="TIM_sf"/>
</dbReference>
<dbReference type="FunFam" id="3.20.20.70:FF:000016">
    <property type="entry name" value="Triosephosphate isomerase"/>
    <property type="match status" value="1"/>
</dbReference>
<evidence type="ECO:0000256" key="4">
    <source>
        <dbReference type="ARBA" id="ARBA00022490"/>
    </source>
</evidence>
<dbReference type="Gene3D" id="3.20.20.70">
    <property type="entry name" value="Aldolase class I"/>
    <property type="match status" value="1"/>
</dbReference>
<comment type="pathway">
    <text evidence="7 8">Carbohydrate biosynthesis; gluconeogenesis.</text>
</comment>
<comment type="catalytic activity">
    <reaction evidence="7 8">
        <text>D-glyceraldehyde 3-phosphate = dihydroxyacetone phosphate</text>
        <dbReference type="Rhea" id="RHEA:18585"/>
        <dbReference type="ChEBI" id="CHEBI:57642"/>
        <dbReference type="ChEBI" id="CHEBI:59776"/>
        <dbReference type="EC" id="5.3.1.1"/>
    </reaction>
</comment>
<evidence type="ECO:0000256" key="2">
    <source>
        <dbReference type="ARBA" id="ARBA00007422"/>
    </source>
</evidence>
<dbReference type="InterPro" id="IPR013785">
    <property type="entry name" value="Aldolase_TIM"/>
</dbReference>